<organism evidence="2 3">
    <name type="scientific">Methanoculleus taiwanensis</name>
    <dbReference type="NCBI Taxonomy" id="1550565"/>
    <lineage>
        <taxon>Archaea</taxon>
        <taxon>Methanobacteriati</taxon>
        <taxon>Methanobacteriota</taxon>
        <taxon>Stenosarchaea group</taxon>
        <taxon>Methanomicrobia</taxon>
        <taxon>Methanomicrobiales</taxon>
        <taxon>Methanomicrobiaceae</taxon>
        <taxon>Methanoculleus</taxon>
    </lineage>
</organism>
<dbReference type="EMBL" id="LHQS01000002">
    <property type="protein sequence ID" value="RXE56574.1"/>
    <property type="molecule type" value="Genomic_DNA"/>
</dbReference>
<gene>
    <name evidence="2" type="ORF">ABH15_08730</name>
</gene>
<reference evidence="2 3" key="1">
    <citation type="journal article" date="2015" name="Int. J. Syst. Evol. Microbiol.">
        <title>Methanoculleus taiwanensis sp. nov., a methanogen isolated from deep marine sediment at the deformation front area near Taiwan.</title>
        <authorList>
            <person name="Weng C.Y."/>
            <person name="Chen S.C."/>
            <person name="Lai M.C."/>
            <person name="Wu S.Y."/>
            <person name="Lin S."/>
            <person name="Yang T.F."/>
            <person name="Chen P.C."/>
        </authorList>
    </citation>
    <scope>NUCLEOTIDE SEQUENCE [LARGE SCALE GENOMIC DNA]</scope>
    <source>
        <strain evidence="2 3">CYW4</strain>
    </source>
</reference>
<feature type="transmembrane region" description="Helical" evidence="1">
    <location>
        <begin position="12"/>
        <end position="34"/>
    </location>
</feature>
<proteinExistence type="predicted"/>
<evidence type="ECO:0000313" key="3">
    <source>
        <dbReference type="Proteomes" id="UP000290932"/>
    </source>
</evidence>
<comment type="caution">
    <text evidence="2">The sequence shown here is derived from an EMBL/GenBank/DDBJ whole genome shotgun (WGS) entry which is preliminary data.</text>
</comment>
<keyword evidence="1" id="KW-1133">Transmembrane helix</keyword>
<evidence type="ECO:0000256" key="1">
    <source>
        <dbReference type="SAM" id="Phobius"/>
    </source>
</evidence>
<keyword evidence="3" id="KW-1185">Reference proteome</keyword>
<keyword evidence="1" id="KW-0812">Transmembrane</keyword>
<keyword evidence="1" id="KW-0472">Membrane</keyword>
<name>A0A498H3T9_9EURY</name>
<feature type="transmembrane region" description="Helical" evidence="1">
    <location>
        <begin position="95"/>
        <end position="112"/>
    </location>
</feature>
<dbReference type="AlphaFoldDB" id="A0A498H3T9"/>
<dbReference type="Proteomes" id="UP000290932">
    <property type="component" value="Unassembled WGS sequence"/>
</dbReference>
<evidence type="ECO:0000313" key="2">
    <source>
        <dbReference type="EMBL" id="RXE56574.1"/>
    </source>
</evidence>
<protein>
    <submittedName>
        <fullName evidence="2">Hydrogenase</fullName>
    </submittedName>
</protein>
<accession>A0A498H3T9</accession>
<sequence>MAATLTTGFGFWNPLIWLAVLVVALVIAYIIWVYGESSYKPGTEQTKPYLSGNREPAAKRDVHLGGGHLYWGFTEALSGYYDRIVPLHTGVLTDYLLWFFGIAAALIIIVGLI</sequence>